<dbReference type="RefSeq" id="WP_275470755.1">
    <property type="nucleotide sequence ID" value="NZ_JAPDSH010000001.1"/>
</dbReference>
<dbReference type="Pfam" id="PF01263">
    <property type="entry name" value="Aldose_epim"/>
    <property type="match status" value="1"/>
</dbReference>
<comment type="caution">
    <text evidence="1">The sequence shown here is derived from an EMBL/GenBank/DDBJ whole genome shotgun (WGS) entry which is preliminary data.</text>
</comment>
<dbReference type="InterPro" id="IPR011013">
    <property type="entry name" value="Gal_mutarotase_sf_dom"/>
</dbReference>
<dbReference type="InterPro" id="IPR037481">
    <property type="entry name" value="LacX"/>
</dbReference>
<sequence>MSWVIENDKVKVMINSKGGELASFISKETDVEYIWQADPEFWGRHAPVLFPIVGKLNEDCYSYKGESYPLGQHGFARDREFMLVEQTDNSLKVNLKSDAVSLKVYPFDFELILTYTLNDKNLTCDYEVKNTGDETMYFGIGGHPAFNIPLGGQGSFDDYYFEINGSDEWTVYPLEGAYINKEQSYIEKTPDEIRINRELFKGDALVFGTKGKQEISIKSDLTSASVKLSYDEMPFVGLWSPYAKEAPFVCIEPWCGIADTTCASGDLSEKFGTNRLESQEVFTNGYTISVK</sequence>
<dbReference type="PANTHER" id="PTHR11122:SF13">
    <property type="entry name" value="GLUCOSE-6-PHOSPHATE 1-EPIMERASE"/>
    <property type="match status" value="1"/>
</dbReference>
<evidence type="ECO:0000313" key="1">
    <source>
        <dbReference type="EMBL" id="MDF0479112.1"/>
    </source>
</evidence>
<dbReference type="SUPFAM" id="SSF74650">
    <property type="entry name" value="Galactose mutarotase-like"/>
    <property type="match status" value="1"/>
</dbReference>
<dbReference type="InterPro" id="IPR008183">
    <property type="entry name" value="Aldose_1/G6P_1-epimerase"/>
</dbReference>
<dbReference type="CDD" id="cd09024">
    <property type="entry name" value="Aldose_epim_lacX"/>
    <property type="match status" value="1"/>
</dbReference>
<accession>A0ABT5WZM9</accession>
<evidence type="ECO:0000313" key="2">
    <source>
        <dbReference type="Proteomes" id="UP001147148"/>
    </source>
</evidence>
<organism evidence="1 2">
    <name type="scientific">Vagococcus proximus</name>
    <dbReference type="NCBI Taxonomy" id="2991417"/>
    <lineage>
        <taxon>Bacteria</taxon>
        <taxon>Bacillati</taxon>
        <taxon>Bacillota</taxon>
        <taxon>Bacilli</taxon>
        <taxon>Lactobacillales</taxon>
        <taxon>Enterococcaceae</taxon>
        <taxon>Vagococcus</taxon>
    </lineage>
</organism>
<proteinExistence type="predicted"/>
<dbReference type="PANTHER" id="PTHR11122">
    <property type="entry name" value="APOSPORY-ASSOCIATED PROTEIN C-RELATED"/>
    <property type="match status" value="1"/>
</dbReference>
<keyword evidence="2" id="KW-1185">Reference proteome</keyword>
<dbReference type="InterPro" id="IPR014718">
    <property type="entry name" value="GH-type_carb-bd"/>
</dbReference>
<dbReference type="EMBL" id="JAPDSH010000001">
    <property type="protein sequence ID" value="MDF0479112.1"/>
    <property type="molecule type" value="Genomic_DNA"/>
</dbReference>
<dbReference type="Proteomes" id="UP001147148">
    <property type="component" value="Unassembled WGS sequence"/>
</dbReference>
<reference evidence="1" key="1">
    <citation type="submission" date="2022-10" db="EMBL/GenBank/DDBJ databases">
        <title>Vagococcus sp. isolated from poultry meat.</title>
        <authorList>
            <person name="Johansson P."/>
            <person name="Bjorkroth J."/>
        </authorList>
    </citation>
    <scope>NUCLEOTIDE SEQUENCE</scope>
    <source>
        <strain evidence="1">PNs007</strain>
    </source>
</reference>
<name>A0ABT5WZM9_9ENTE</name>
<gene>
    <name evidence="1" type="ORF">OL233_02330</name>
</gene>
<protein>
    <submittedName>
        <fullName evidence="1">Aldose 1-epimerase family protein</fullName>
    </submittedName>
</protein>
<dbReference type="Gene3D" id="2.70.98.10">
    <property type="match status" value="1"/>
</dbReference>